<dbReference type="EC" id="1.20.4.4" evidence="2"/>
<gene>
    <name evidence="2" type="ORF">AVDCRST_MAG75-3371</name>
</gene>
<evidence type="ECO:0000313" key="2">
    <source>
        <dbReference type="EMBL" id="CAA9419966.1"/>
    </source>
</evidence>
<dbReference type="EMBL" id="CADCUO010000247">
    <property type="protein sequence ID" value="CAA9419966.1"/>
    <property type="molecule type" value="Genomic_DNA"/>
</dbReference>
<feature type="region of interest" description="Disordered" evidence="1">
    <location>
        <begin position="65"/>
        <end position="88"/>
    </location>
</feature>
<dbReference type="AlphaFoldDB" id="A0A6J4PLT9"/>
<dbReference type="GO" id="GO:0030612">
    <property type="term" value="F:arsenate reductase (thioredoxin) activity"/>
    <property type="evidence" value="ECO:0007669"/>
    <property type="project" value="UniProtKB-EC"/>
</dbReference>
<accession>A0A6J4PLT9</accession>
<feature type="non-terminal residue" evidence="2">
    <location>
        <position position="88"/>
    </location>
</feature>
<sequence length="88" mass="9661">AADRGVRHRPPDCPGHGQGRARAHRPGGAVRLRAELRPLADGCCSAQGVRREPRPRPVRWLRAGWADRSERGRGAAPPRARPRRGVPL</sequence>
<reference evidence="2" key="1">
    <citation type="submission" date="2020-02" db="EMBL/GenBank/DDBJ databases">
        <authorList>
            <person name="Meier V. D."/>
        </authorList>
    </citation>
    <scope>NUCLEOTIDE SEQUENCE</scope>
    <source>
        <strain evidence="2">AVDCRST_MAG75</strain>
    </source>
</reference>
<protein>
    <submittedName>
        <fullName evidence="2">Arsenate reductase thioredoxin-coupled</fullName>
        <ecNumber evidence="2">1.20.4.4</ecNumber>
    </submittedName>
</protein>
<proteinExistence type="predicted"/>
<feature type="non-terminal residue" evidence="2">
    <location>
        <position position="1"/>
    </location>
</feature>
<feature type="compositionally biased region" description="Basic and acidic residues" evidence="1">
    <location>
        <begin position="1"/>
        <end position="11"/>
    </location>
</feature>
<evidence type="ECO:0000256" key="1">
    <source>
        <dbReference type="SAM" id="MobiDB-lite"/>
    </source>
</evidence>
<name>A0A6J4PLT9_9ACTN</name>
<feature type="region of interest" description="Disordered" evidence="1">
    <location>
        <begin position="1"/>
        <end position="26"/>
    </location>
</feature>
<organism evidence="2">
    <name type="scientific">uncultured Propionibacteriaceae bacterium</name>
    <dbReference type="NCBI Taxonomy" id="257457"/>
    <lineage>
        <taxon>Bacteria</taxon>
        <taxon>Bacillati</taxon>
        <taxon>Actinomycetota</taxon>
        <taxon>Actinomycetes</taxon>
        <taxon>Propionibacteriales</taxon>
        <taxon>Propionibacteriaceae</taxon>
        <taxon>environmental samples</taxon>
    </lineage>
</organism>
<keyword evidence="2" id="KW-0560">Oxidoreductase</keyword>